<comment type="caution">
    <text evidence="3">The sequence shown here is derived from an EMBL/GenBank/DDBJ whole genome shotgun (WGS) entry which is preliminary data.</text>
</comment>
<evidence type="ECO:0000313" key="4">
    <source>
        <dbReference type="Proteomes" id="UP000051888"/>
    </source>
</evidence>
<protein>
    <submittedName>
        <fullName evidence="3">Peptidase M55</fullName>
    </submittedName>
</protein>
<dbReference type="InterPro" id="IPR007035">
    <property type="entry name" value="Peptidase_M55"/>
</dbReference>
<feature type="binding site" evidence="2">
    <location>
        <position position="134"/>
    </location>
    <ligand>
        <name>Zn(2+)</name>
        <dbReference type="ChEBI" id="CHEBI:29105"/>
        <label>2</label>
    </ligand>
</feature>
<dbReference type="InterPro" id="IPR036177">
    <property type="entry name" value="Peptidase_M55_sf"/>
</dbReference>
<feature type="binding site" evidence="2">
    <location>
        <position position="8"/>
    </location>
    <ligand>
        <name>Zn(2+)</name>
        <dbReference type="ChEBI" id="CHEBI:29105"/>
        <label>2</label>
    </ligand>
</feature>
<dbReference type="STRING" id="157838.AN964_02755"/>
<dbReference type="OrthoDB" id="9785420at2"/>
<dbReference type="Gene3D" id="3.40.50.10780">
    <property type="entry name" value="Dipeptide transport protein"/>
    <property type="match status" value="1"/>
</dbReference>
<dbReference type="EMBL" id="LJJC01000004">
    <property type="protein sequence ID" value="KQL52562.1"/>
    <property type="molecule type" value="Genomic_DNA"/>
</dbReference>
<accession>A0A0Q3WUU2</accession>
<feature type="binding site" evidence="2">
    <location>
        <position position="10"/>
    </location>
    <ligand>
        <name>Zn(2+)</name>
        <dbReference type="ChEBI" id="CHEBI:29105"/>
        <label>1</label>
    </ligand>
</feature>
<dbReference type="CDD" id="cd08663">
    <property type="entry name" value="DAP_dppA_1"/>
    <property type="match status" value="1"/>
</dbReference>
<dbReference type="SUPFAM" id="SSF63992">
    <property type="entry name" value="Dipeptide transport protein"/>
    <property type="match status" value="1"/>
</dbReference>
<gene>
    <name evidence="3" type="ORF">AN964_02755</name>
</gene>
<keyword evidence="2" id="KW-0862">Zinc</keyword>
<keyword evidence="2" id="KW-0479">Metal-binding</keyword>
<dbReference type="InterPro" id="IPR027476">
    <property type="entry name" value="DppA_N"/>
</dbReference>
<dbReference type="Proteomes" id="UP000051888">
    <property type="component" value="Unassembled WGS sequence"/>
</dbReference>
<sequence length="281" mass="30193">MKVFISADIEGISGVATNQQLKTPSEYQRFRKLMTAEVNAVVEGAFNGGATEVVVADGHGNMSNILIEDLDPRARLISGSNRVMCQLEGLDESFDAIMFVGHHGREGGSDAVISHTLAGICVNEMKINGKVVGETEMNAFVAGSFGVPAVFISGDDAYVKEVKETLPQVEAVVVKRAVDRFAAELIHPTVVAEQIREKAEIAVKKAKTIKPLTIDGPVTFEIQFKGPQQAKMTTTLPTVEAVDPKTIRFTCDDMVTAYKHMWGCVIIAITATNGVLGNVNA</sequence>
<name>A0A0Q3WUU2_9BACI</name>
<feature type="binding site" evidence="2">
    <location>
        <position position="103"/>
    </location>
    <ligand>
        <name>Zn(2+)</name>
        <dbReference type="ChEBI" id="CHEBI:29105"/>
        <label>2</label>
    </ligand>
</feature>
<dbReference type="PIRSF" id="PIRSF015853">
    <property type="entry name" value="Pep_DppA"/>
    <property type="match status" value="1"/>
</dbReference>
<feature type="binding site" evidence="2">
    <location>
        <position position="8"/>
    </location>
    <ligand>
        <name>Zn(2+)</name>
        <dbReference type="ChEBI" id="CHEBI:29105"/>
        <label>1</label>
    </ligand>
</feature>
<dbReference type="AlphaFoldDB" id="A0A0Q3WUU2"/>
<keyword evidence="4" id="KW-1185">Reference proteome</keyword>
<dbReference type="PATRIC" id="fig|157838.3.peg.606"/>
<reference evidence="3 4" key="1">
    <citation type="submission" date="2015-09" db="EMBL/GenBank/DDBJ databases">
        <title>Genome sequencing project for genomic taxonomy and phylogenomics of Bacillus-like bacteria.</title>
        <authorList>
            <person name="Liu B."/>
            <person name="Wang J."/>
            <person name="Zhu Y."/>
            <person name="Liu G."/>
            <person name="Chen Q."/>
            <person name="Chen Z."/>
            <person name="Lan J."/>
            <person name="Che J."/>
            <person name="Ge C."/>
            <person name="Shi H."/>
            <person name="Pan Z."/>
            <person name="Liu X."/>
        </authorList>
    </citation>
    <scope>NUCLEOTIDE SEQUENCE [LARGE SCALE GENOMIC DNA]</scope>
    <source>
        <strain evidence="3 4">LMG 18435</strain>
    </source>
</reference>
<feature type="active site" description="Nucleophile" evidence="1">
    <location>
        <position position="115"/>
    </location>
</feature>
<proteinExistence type="predicted"/>
<dbReference type="Gene3D" id="3.30.1360.130">
    <property type="entry name" value="Dipeptide transport protein"/>
    <property type="match status" value="1"/>
</dbReference>
<feature type="binding site" evidence="2">
    <location>
        <position position="59"/>
    </location>
    <ligand>
        <name>Zn(2+)</name>
        <dbReference type="ChEBI" id="CHEBI:29105"/>
        <label>2</label>
    </ligand>
</feature>
<evidence type="ECO:0000256" key="2">
    <source>
        <dbReference type="PIRSR" id="PIRSR015853-2"/>
    </source>
</evidence>
<evidence type="ECO:0000313" key="3">
    <source>
        <dbReference type="EMBL" id="KQL52562.1"/>
    </source>
</evidence>
<dbReference type="GO" id="GO:0046872">
    <property type="term" value="F:metal ion binding"/>
    <property type="evidence" value="ECO:0007669"/>
    <property type="project" value="UniProtKB-KW"/>
</dbReference>
<dbReference type="Pfam" id="PF04951">
    <property type="entry name" value="Peptidase_M55"/>
    <property type="match status" value="1"/>
</dbReference>
<organism evidence="3 4">
    <name type="scientific">Heyndrickxia shackletonii</name>
    <dbReference type="NCBI Taxonomy" id="157838"/>
    <lineage>
        <taxon>Bacteria</taxon>
        <taxon>Bacillati</taxon>
        <taxon>Bacillota</taxon>
        <taxon>Bacilli</taxon>
        <taxon>Bacillales</taxon>
        <taxon>Bacillaceae</taxon>
        <taxon>Heyndrickxia</taxon>
    </lineage>
</organism>
<dbReference type="RefSeq" id="WP_055738253.1">
    <property type="nucleotide sequence ID" value="NZ_JAAIWL010000029.1"/>
</dbReference>
<evidence type="ECO:0000256" key="1">
    <source>
        <dbReference type="PIRSR" id="PIRSR015853-1"/>
    </source>
</evidence>